<protein>
    <submittedName>
        <fullName evidence="1">Predicted protein</fullName>
    </submittedName>
</protein>
<organism evidence="2">
    <name type="scientific">Laccaria bicolor (strain S238N-H82 / ATCC MYA-4686)</name>
    <name type="common">Bicoloured deceiver</name>
    <name type="synonym">Laccaria laccata var. bicolor</name>
    <dbReference type="NCBI Taxonomy" id="486041"/>
    <lineage>
        <taxon>Eukaryota</taxon>
        <taxon>Fungi</taxon>
        <taxon>Dikarya</taxon>
        <taxon>Basidiomycota</taxon>
        <taxon>Agaricomycotina</taxon>
        <taxon>Agaricomycetes</taxon>
        <taxon>Agaricomycetidae</taxon>
        <taxon>Agaricales</taxon>
        <taxon>Agaricineae</taxon>
        <taxon>Hydnangiaceae</taxon>
        <taxon>Laccaria</taxon>
    </lineage>
</organism>
<gene>
    <name evidence="1" type="ORF">LACBIDRAFT_316340</name>
</gene>
<dbReference type="KEGG" id="lbc:LACBIDRAFT_316340"/>
<reference evidence="1 2" key="1">
    <citation type="journal article" date="2008" name="Nature">
        <title>The genome of Laccaria bicolor provides insights into mycorrhizal symbiosis.</title>
        <authorList>
            <person name="Martin F."/>
            <person name="Aerts A."/>
            <person name="Ahren D."/>
            <person name="Brun A."/>
            <person name="Danchin E.G.J."/>
            <person name="Duchaussoy F."/>
            <person name="Gibon J."/>
            <person name="Kohler A."/>
            <person name="Lindquist E."/>
            <person name="Pereda V."/>
            <person name="Salamov A."/>
            <person name="Shapiro H.J."/>
            <person name="Wuyts J."/>
            <person name="Blaudez D."/>
            <person name="Buee M."/>
            <person name="Brokstein P."/>
            <person name="Canbaeck B."/>
            <person name="Cohen D."/>
            <person name="Courty P.E."/>
            <person name="Coutinho P.M."/>
            <person name="Delaruelle C."/>
            <person name="Detter J.C."/>
            <person name="Deveau A."/>
            <person name="DiFazio S."/>
            <person name="Duplessis S."/>
            <person name="Fraissinet-Tachet L."/>
            <person name="Lucic E."/>
            <person name="Frey-Klett P."/>
            <person name="Fourrey C."/>
            <person name="Feussner I."/>
            <person name="Gay G."/>
            <person name="Grimwood J."/>
            <person name="Hoegger P.J."/>
            <person name="Jain P."/>
            <person name="Kilaru S."/>
            <person name="Labbe J."/>
            <person name="Lin Y.C."/>
            <person name="Legue V."/>
            <person name="Le Tacon F."/>
            <person name="Marmeisse R."/>
            <person name="Melayah D."/>
            <person name="Montanini B."/>
            <person name="Muratet M."/>
            <person name="Nehls U."/>
            <person name="Niculita-Hirzel H."/>
            <person name="Oudot-Le Secq M.P."/>
            <person name="Peter M."/>
            <person name="Quesneville H."/>
            <person name="Rajashekar B."/>
            <person name="Reich M."/>
            <person name="Rouhier N."/>
            <person name="Schmutz J."/>
            <person name="Yin T."/>
            <person name="Chalot M."/>
            <person name="Henrissat B."/>
            <person name="Kuees U."/>
            <person name="Lucas S."/>
            <person name="Van de Peer Y."/>
            <person name="Podila G.K."/>
            <person name="Polle A."/>
            <person name="Pukkila P.J."/>
            <person name="Richardson P.M."/>
            <person name="Rouze P."/>
            <person name="Sanders I.R."/>
            <person name="Stajich J.E."/>
            <person name="Tunlid A."/>
            <person name="Tuskan G."/>
            <person name="Grigoriev I.V."/>
        </authorList>
    </citation>
    <scope>NUCLEOTIDE SEQUENCE [LARGE SCALE GENOMIC DNA]</scope>
    <source>
        <strain evidence="2">S238N-H82 / ATCC MYA-4686</strain>
    </source>
</reference>
<dbReference type="GeneID" id="6085415"/>
<sequence length="119" mass="13941">METQKQAKATEKVLCEFCGHGFSPYGIRSHIKACQKRRENERVDQQDVGKELRDSKAKEEAELLALDRRTLAKAMAAPKHLNLLRRELTSSAMITQNIFRFLPVFNYLKMIREYWHFQG</sequence>
<keyword evidence="2" id="KW-1185">Reference proteome</keyword>
<dbReference type="HOGENOM" id="CLU_167004_0_0_1"/>
<dbReference type="Proteomes" id="UP000001194">
    <property type="component" value="Unassembled WGS sequence"/>
</dbReference>
<accession>B0E0R5</accession>
<dbReference type="AlphaFoldDB" id="B0E0R5"/>
<evidence type="ECO:0000313" key="1">
    <source>
        <dbReference type="EMBL" id="EDQ99549.1"/>
    </source>
</evidence>
<dbReference type="EMBL" id="DS547162">
    <property type="protein sequence ID" value="EDQ99549.1"/>
    <property type="molecule type" value="Genomic_DNA"/>
</dbReference>
<dbReference type="RefSeq" id="XP_001889773.1">
    <property type="nucleotide sequence ID" value="XM_001889738.1"/>
</dbReference>
<dbReference type="InParanoid" id="B0E0R5"/>
<name>B0E0R5_LACBS</name>
<proteinExistence type="predicted"/>
<evidence type="ECO:0000313" key="2">
    <source>
        <dbReference type="Proteomes" id="UP000001194"/>
    </source>
</evidence>
<dbReference type="OrthoDB" id="10376282at2759"/>